<dbReference type="CDD" id="cd06089">
    <property type="entry name" value="KOW_RPL26"/>
    <property type="match status" value="1"/>
</dbReference>
<evidence type="ECO:0000259" key="12">
    <source>
        <dbReference type="SMART" id="SM00739"/>
    </source>
</evidence>
<feature type="domain" description="KOW" evidence="12">
    <location>
        <begin position="7"/>
        <end position="34"/>
    </location>
</feature>
<dbReference type="OrthoDB" id="9807419at2"/>
<protein>
    <recommendedName>
        <fullName evidence="8 10">Large ribosomal subunit protein uL24</fullName>
    </recommendedName>
</protein>
<dbReference type="InterPro" id="IPR005824">
    <property type="entry name" value="KOW"/>
</dbReference>
<comment type="similarity">
    <text evidence="2 10 11">Belongs to the universal ribosomal protein uL24 family.</text>
</comment>
<dbReference type="GO" id="GO:0003735">
    <property type="term" value="F:structural constituent of ribosome"/>
    <property type="evidence" value="ECO:0007669"/>
    <property type="project" value="InterPro"/>
</dbReference>
<dbReference type="SUPFAM" id="SSF50104">
    <property type="entry name" value="Translation proteins SH3-like domain"/>
    <property type="match status" value="1"/>
</dbReference>
<dbReference type="RefSeq" id="WP_153726208.1">
    <property type="nucleotide sequence ID" value="NZ_CP045875.1"/>
</dbReference>
<comment type="subunit">
    <text evidence="3 10">Part of the 50S ribosomal subunit.</text>
</comment>
<dbReference type="EMBL" id="CP045875">
    <property type="protein sequence ID" value="QGG49174.1"/>
    <property type="molecule type" value="Genomic_DNA"/>
</dbReference>
<dbReference type="Proteomes" id="UP000366051">
    <property type="component" value="Chromosome"/>
</dbReference>
<gene>
    <name evidence="10 13" type="primary">rplX</name>
    <name evidence="13" type="ORF">FTV88_3099</name>
</gene>
<dbReference type="HAMAP" id="MF_01326_B">
    <property type="entry name" value="Ribosomal_uL24_B"/>
    <property type="match status" value="1"/>
</dbReference>
<reference evidence="14" key="1">
    <citation type="submission" date="2019-11" db="EMBL/GenBank/DDBJ databases">
        <title>Genome sequence of Heliorestis convoluta strain HH, an alkaliphilic and minimalistic phototrophic bacterium from a soda lake in Egypt.</title>
        <authorList>
            <person name="Dewey E.D."/>
            <person name="Stokes L.M."/>
            <person name="Burchell B.M."/>
            <person name="Shaffer K.N."/>
            <person name="Huntington A.M."/>
            <person name="Baker J.M."/>
            <person name="Nadendla S."/>
            <person name="Giglio M.G."/>
            <person name="Touchman J.W."/>
            <person name="Blankenship R.E."/>
            <person name="Madigan M.T."/>
            <person name="Sattley W.M."/>
        </authorList>
    </citation>
    <scope>NUCLEOTIDE SEQUENCE [LARGE SCALE GENOMIC DNA]</scope>
    <source>
        <strain evidence="14">HH</strain>
    </source>
</reference>
<dbReference type="InterPro" id="IPR008991">
    <property type="entry name" value="Translation_prot_SH3-like_sf"/>
</dbReference>
<dbReference type="FunFam" id="2.30.30.30:FF:000004">
    <property type="entry name" value="50S ribosomal protein L24"/>
    <property type="match status" value="1"/>
</dbReference>
<keyword evidence="7 10" id="KW-0687">Ribonucleoprotein</keyword>
<dbReference type="GO" id="GO:1990904">
    <property type="term" value="C:ribonucleoprotein complex"/>
    <property type="evidence" value="ECO:0007669"/>
    <property type="project" value="UniProtKB-KW"/>
</dbReference>
<evidence type="ECO:0000256" key="11">
    <source>
        <dbReference type="RuleBase" id="RU003477"/>
    </source>
</evidence>
<evidence type="ECO:0000256" key="7">
    <source>
        <dbReference type="ARBA" id="ARBA00023274"/>
    </source>
</evidence>
<dbReference type="InterPro" id="IPR057264">
    <property type="entry name" value="Ribosomal_uL24_C"/>
</dbReference>
<proteinExistence type="inferred from homology"/>
<keyword evidence="4 10" id="KW-0699">rRNA-binding</keyword>
<dbReference type="KEGG" id="hcv:FTV88_3099"/>
<comment type="function">
    <text evidence="9 10">One of the proteins that surrounds the polypeptide exit tunnel on the outside of the subunit.</text>
</comment>
<evidence type="ECO:0000256" key="3">
    <source>
        <dbReference type="ARBA" id="ARBA00011838"/>
    </source>
</evidence>
<evidence type="ECO:0000256" key="10">
    <source>
        <dbReference type="HAMAP-Rule" id="MF_01326"/>
    </source>
</evidence>
<dbReference type="InterPro" id="IPR003256">
    <property type="entry name" value="Ribosomal_uL24"/>
</dbReference>
<dbReference type="GO" id="GO:0005840">
    <property type="term" value="C:ribosome"/>
    <property type="evidence" value="ECO:0007669"/>
    <property type="project" value="UniProtKB-KW"/>
</dbReference>
<dbReference type="Pfam" id="PF17136">
    <property type="entry name" value="ribosomal_L24"/>
    <property type="match status" value="1"/>
</dbReference>
<keyword evidence="5 10" id="KW-0694">RNA-binding</keyword>
<dbReference type="InterPro" id="IPR005825">
    <property type="entry name" value="Ribosomal_uL24_CS"/>
</dbReference>
<dbReference type="AlphaFoldDB" id="A0A5Q2N1C4"/>
<dbReference type="PANTHER" id="PTHR12903">
    <property type="entry name" value="MITOCHONDRIAL RIBOSOMAL PROTEIN L24"/>
    <property type="match status" value="1"/>
</dbReference>
<evidence type="ECO:0000256" key="2">
    <source>
        <dbReference type="ARBA" id="ARBA00010618"/>
    </source>
</evidence>
<evidence type="ECO:0000256" key="5">
    <source>
        <dbReference type="ARBA" id="ARBA00022884"/>
    </source>
</evidence>
<dbReference type="InterPro" id="IPR041988">
    <property type="entry name" value="Ribosomal_uL24_KOW"/>
</dbReference>
<dbReference type="GO" id="GO:0019843">
    <property type="term" value="F:rRNA binding"/>
    <property type="evidence" value="ECO:0007669"/>
    <property type="project" value="UniProtKB-UniRule"/>
</dbReference>
<evidence type="ECO:0000313" key="14">
    <source>
        <dbReference type="Proteomes" id="UP000366051"/>
    </source>
</evidence>
<evidence type="ECO:0000313" key="13">
    <source>
        <dbReference type="EMBL" id="QGG49174.1"/>
    </source>
</evidence>
<keyword evidence="14" id="KW-1185">Reference proteome</keyword>
<dbReference type="Gene3D" id="2.30.30.30">
    <property type="match status" value="1"/>
</dbReference>
<dbReference type="PROSITE" id="PS01108">
    <property type="entry name" value="RIBOSOMAL_L24"/>
    <property type="match status" value="1"/>
</dbReference>
<sequence>MANPKVHVKKGDTVQVVTGKDAGAKGKVIEVIRDKNRVVVEKVNIVKRHTKPTKAMPQGGIMEKESPIDASNVMIYCNKCARPVRIGKKFKDDGKKVRICRKCGEVFDK</sequence>
<evidence type="ECO:0000256" key="4">
    <source>
        <dbReference type="ARBA" id="ARBA00022730"/>
    </source>
</evidence>
<evidence type="ECO:0000256" key="8">
    <source>
        <dbReference type="ARBA" id="ARBA00035206"/>
    </source>
</evidence>
<dbReference type="InterPro" id="IPR014722">
    <property type="entry name" value="Rib_uL2_dom2"/>
</dbReference>
<accession>A0A5Q2N1C4</accession>
<dbReference type="NCBIfam" id="TIGR01079">
    <property type="entry name" value="rplX_bact"/>
    <property type="match status" value="1"/>
</dbReference>
<evidence type="ECO:0000256" key="6">
    <source>
        <dbReference type="ARBA" id="ARBA00022980"/>
    </source>
</evidence>
<evidence type="ECO:0000256" key="9">
    <source>
        <dbReference type="ARBA" id="ARBA00058688"/>
    </source>
</evidence>
<evidence type="ECO:0000256" key="1">
    <source>
        <dbReference type="ARBA" id="ARBA00004072"/>
    </source>
</evidence>
<dbReference type="GO" id="GO:0006412">
    <property type="term" value="P:translation"/>
    <property type="evidence" value="ECO:0007669"/>
    <property type="project" value="UniProtKB-UniRule"/>
</dbReference>
<keyword evidence="6 10" id="KW-0689">Ribosomal protein</keyword>
<name>A0A5Q2N1C4_9FIRM</name>
<organism evidence="13 14">
    <name type="scientific">Heliorestis convoluta</name>
    <dbReference type="NCBI Taxonomy" id="356322"/>
    <lineage>
        <taxon>Bacteria</taxon>
        <taxon>Bacillati</taxon>
        <taxon>Bacillota</taxon>
        <taxon>Clostridia</taxon>
        <taxon>Eubacteriales</taxon>
        <taxon>Heliobacteriaceae</taxon>
        <taxon>Heliorestis</taxon>
    </lineage>
</organism>
<dbReference type="SMART" id="SM00739">
    <property type="entry name" value="KOW"/>
    <property type="match status" value="1"/>
</dbReference>
<dbReference type="Pfam" id="PF00467">
    <property type="entry name" value="KOW"/>
    <property type="match status" value="1"/>
</dbReference>
<comment type="function">
    <text evidence="1 10">One of two assembly initiator proteins, it binds directly to the 5'-end of the 23S rRNA, where it nucleates assembly of the 50S subunit.</text>
</comment>